<protein>
    <submittedName>
        <fullName evidence="6">Carbamate kinase</fullName>
    </submittedName>
</protein>
<proteinExistence type="inferred from homology"/>
<dbReference type="AlphaFoldDB" id="A0A9N8D8M2"/>
<evidence type="ECO:0000313" key="6">
    <source>
        <dbReference type="EMBL" id="CAB9498367.1"/>
    </source>
</evidence>
<dbReference type="SUPFAM" id="SSF53633">
    <property type="entry name" value="Carbamate kinase-like"/>
    <property type="match status" value="1"/>
</dbReference>
<dbReference type="GO" id="GO:0019546">
    <property type="term" value="P:L-arginine deiminase pathway"/>
    <property type="evidence" value="ECO:0007669"/>
    <property type="project" value="TreeGrafter"/>
</dbReference>
<keyword evidence="2" id="KW-0808">Transferase</keyword>
<evidence type="ECO:0000256" key="4">
    <source>
        <dbReference type="SAM" id="MobiDB-lite"/>
    </source>
</evidence>
<comment type="caution">
    <text evidence="6">The sequence shown here is derived from an EMBL/GenBank/DDBJ whole genome shotgun (WGS) entry which is preliminary data.</text>
</comment>
<dbReference type="InterPro" id="IPR003964">
    <property type="entry name" value="Carb_kinase"/>
</dbReference>
<dbReference type="Pfam" id="PF00696">
    <property type="entry name" value="AA_kinase"/>
    <property type="match status" value="1"/>
</dbReference>
<organism evidence="6 7">
    <name type="scientific">Seminavis robusta</name>
    <dbReference type="NCBI Taxonomy" id="568900"/>
    <lineage>
        <taxon>Eukaryota</taxon>
        <taxon>Sar</taxon>
        <taxon>Stramenopiles</taxon>
        <taxon>Ochrophyta</taxon>
        <taxon>Bacillariophyta</taxon>
        <taxon>Bacillariophyceae</taxon>
        <taxon>Bacillariophycidae</taxon>
        <taxon>Naviculales</taxon>
        <taxon>Naviculaceae</taxon>
        <taxon>Seminavis</taxon>
    </lineage>
</organism>
<keyword evidence="7" id="KW-1185">Reference proteome</keyword>
<dbReference type="OrthoDB" id="36544at2759"/>
<dbReference type="GO" id="GO:0005829">
    <property type="term" value="C:cytosol"/>
    <property type="evidence" value="ECO:0007669"/>
    <property type="project" value="TreeGrafter"/>
</dbReference>
<accession>A0A9N8D8M2</accession>
<dbReference type="CDD" id="cd04235">
    <property type="entry name" value="AAK_CK"/>
    <property type="match status" value="1"/>
</dbReference>
<keyword evidence="3 6" id="KW-0418">Kinase</keyword>
<dbReference type="Gene3D" id="3.40.1160.10">
    <property type="entry name" value="Acetylglutamate kinase-like"/>
    <property type="match status" value="1"/>
</dbReference>
<gene>
    <name evidence="6" type="ORF">SEMRO_36_G022990.1</name>
</gene>
<feature type="region of interest" description="Disordered" evidence="4">
    <location>
        <begin position="387"/>
        <end position="408"/>
    </location>
</feature>
<evidence type="ECO:0000256" key="3">
    <source>
        <dbReference type="ARBA" id="ARBA00022777"/>
    </source>
</evidence>
<feature type="domain" description="Aspartate/glutamate/uridylate kinase" evidence="5">
    <location>
        <begin position="70"/>
        <end position="347"/>
    </location>
</feature>
<evidence type="ECO:0000259" key="5">
    <source>
        <dbReference type="Pfam" id="PF00696"/>
    </source>
</evidence>
<dbReference type="PANTHER" id="PTHR30409">
    <property type="entry name" value="CARBAMATE KINASE"/>
    <property type="match status" value="1"/>
</dbReference>
<dbReference type="Proteomes" id="UP001153069">
    <property type="component" value="Unassembled WGS sequence"/>
</dbReference>
<reference evidence="6" key="1">
    <citation type="submission" date="2020-06" db="EMBL/GenBank/DDBJ databases">
        <authorList>
            <consortium name="Plant Systems Biology data submission"/>
        </authorList>
    </citation>
    <scope>NUCLEOTIDE SEQUENCE</scope>
    <source>
        <strain evidence="6">D6</strain>
    </source>
</reference>
<dbReference type="GO" id="GO:0008804">
    <property type="term" value="F:carbamate kinase activity"/>
    <property type="evidence" value="ECO:0007669"/>
    <property type="project" value="InterPro"/>
</dbReference>
<comment type="similarity">
    <text evidence="1">Belongs to the carbamate kinase family.</text>
</comment>
<dbReference type="InterPro" id="IPR001048">
    <property type="entry name" value="Asp/Glu/Uridylate_kinase"/>
</dbReference>
<dbReference type="PRINTS" id="PR01469">
    <property type="entry name" value="CARBMTKINASE"/>
</dbReference>
<sequence>MLVSRFAARALARQTTARTILATTSRPTVYTATANFPIQQNFFSSQASDDDSADEVHPDDAPTAIAKQRQRIVVAVGGNALQRRGERLTIENMLKAAADMAPTITQLARDHELVLTHGNGPQVGELALERSAATLDVLGAESMGQIGFVLAQALASAGCCAVPILTQVVVDDSSSNEAFSNPTKFVGPIYGAMEAQALAQSLGWTVKPDGEYFRRVVPSPAPLEILQLDAVKALLETTEPNARNPVLPIACGGGGVPVARIPSNPSTLQGVEAVIDKDACGAKLSTEIQADGYIILTDGGGIWENFGKPNAREMSKVTPEYLLGTKAGKAFPGSMGPKIQAAVDFVTDPNAKPGAWAAIGDLKDAARILSGQEGTLVTTEVSTPGGVVWREGKSGPTKKPTKEAHRYG</sequence>
<dbReference type="PANTHER" id="PTHR30409:SF1">
    <property type="entry name" value="CARBAMATE KINASE-RELATED"/>
    <property type="match status" value="1"/>
</dbReference>
<dbReference type="InterPro" id="IPR036393">
    <property type="entry name" value="AceGlu_kinase-like_sf"/>
</dbReference>
<evidence type="ECO:0000256" key="2">
    <source>
        <dbReference type="ARBA" id="ARBA00022679"/>
    </source>
</evidence>
<dbReference type="EMBL" id="CAICTM010000036">
    <property type="protein sequence ID" value="CAB9498367.1"/>
    <property type="molecule type" value="Genomic_DNA"/>
</dbReference>
<evidence type="ECO:0000313" key="7">
    <source>
        <dbReference type="Proteomes" id="UP001153069"/>
    </source>
</evidence>
<evidence type="ECO:0000256" key="1">
    <source>
        <dbReference type="ARBA" id="ARBA00011066"/>
    </source>
</evidence>
<name>A0A9N8D8M2_9STRA</name>